<organism evidence="1 2">
    <name type="scientific">Lineolata rhizophorae</name>
    <dbReference type="NCBI Taxonomy" id="578093"/>
    <lineage>
        <taxon>Eukaryota</taxon>
        <taxon>Fungi</taxon>
        <taxon>Dikarya</taxon>
        <taxon>Ascomycota</taxon>
        <taxon>Pezizomycotina</taxon>
        <taxon>Dothideomycetes</taxon>
        <taxon>Dothideomycetes incertae sedis</taxon>
        <taxon>Lineolatales</taxon>
        <taxon>Lineolataceae</taxon>
        <taxon>Lineolata</taxon>
    </lineage>
</organism>
<dbReference type="OrthoDB" id="239865at2759"/>
<dbReference type="PANTHER" id="PTHR13211">
    <property type="entry name" value="TELOMERASE CAJAL BODY PROTEIN 1"/>
    <property type="match status" value="1"/>
</dbReference>
<evidence type="ECO:0000313" key="1">
    <source>
        <dbReference type="EMBL" id="KAF2460992.1"/>
    </source>
</evidence>
<proteinExistence type="predicted"/>
<dbReference type="Gene3D" id="2.130.10.10">
    <property type="entry name" value="YVTN repeat-like/Quinoprotein amine dehydrogenase"/>
    <property type="match status" value="1"/>
</dbReference>
<protein>
    <recommendedName>
        <fullName evidence="3">WD40-repeat-containing domain protein</fullName>
    </recommendedName>
</protein>
<dbReference type="Proteomes" id="UP000799766">
    <property type="component" value="Unassembled WGS sequence"/>
</dbReference>
<dbReference type="PANTHER" id="PTHR13211:SF0">
    <property type="entry name" value="TELOMERASE CAJAL BODY PROTEIN 1"/>
    <property type="match status" value="1"/>
</dbReference>
<sequence length="312" mass="34366">MDEQVDQVSSPAVSHSFARLVAHTRDVYCRSVAETTKVEILLNGQKPPHSSQPNKWATNHFISLQWTSSGAFLLSANADNILRTFAFPTDNLMSKSCGFLRPMAAHPFPQNMYAIAACSWTEDHATAVVSVADIPLQLIDFYPDGSTKIVGSFVMWRLPGEDLLKAYSLAWDSDRNYLIAGLKSCVAIADPADPQAKPTYIRTCPMRKARGYSPSVVHGLVHALSSCPTERNVFAIGTTGRGLALADRRQRDLATAVKVVDDPLNWGITGNGITSINWDSHGQYLLVSERHSDGIQLWDLRYQGRCLAYLQG</sequence>
<gene>
    <name evidence="1" type="ORF">BDY21DRAFT_376786</name>
</gene>
<dbReference type="InterPro" id="IPR015943">
    <property type="entry name" value="WD40/YVTN_repeat-like_dom_sf"/>
</dbReference>
<accession>A0A6A6PAZ1</accession>
<reference evidence="1" key="1">
    <citation type="journal article" date="2020" name="Stud. Mycol.">
        <title>101 Dothideomycetes genomes: a test case for predicting lifestyles and emergence of pathogens.</title>
        <authorList>
            <person name="Haridas S."/>
            <person name="Albert R."/>
            <person name="Binder M."/>
            <person name="Bloem J."/>
            <person name="Labutti K."/>
            <person name="Salamov A."/>
            <person name="Andreopoulos B."/>
            <person name="Baker S."/>
            <person name="Barry K."/>
            <person name="Bills G."/>
            <person name="Bluhm B."/>
            <person name="Cannon C."/>
            <person name="Castanera R."/>
            <person name="Culley D."/>
            <person name="Daum C."/>
            <person name="Ezra D."/>
            <person name="Gonzalez J."/>
            <person name="Henrissat B."/>
            <person name="Kuo A."/>
            <person name="Liang C."/>
            <person name="Lipzen A."/>
            <person name="Lutzoni F."/>
            <person name="Magnuson J."/>
            <person name="Mondo S."/>
            <person name="Nolan M."/>
            <person name="Ohm R."/>
            <person name="Pangilinan J."/>
            <person name="Park H.-J."/>
            <person name="Ramirez L."/>
            <person name="Alfaro M."/>
            <person name="Sun H."/>
            <person name="Tritt A."/>
            <person name="Yoshinaga Y."/>
            <person name="Zwiers L.-H."/>
            <person name="Turgeon B."/>
            <person name="Goodwin S."/>
            <person name="Spatafora J."/>
            <person name="Crous P."/>
            <person name="Grigoriev I."/>
        </authorList>
    </citation>
    <scope>NUCLEOTIDE SEQUENCE</scope>
    <source>
        <strain evidence="1">ATCC 16933</strain>
    </source>
</reference>
<evidence type="ECO:0008006" key="3">
    <source>
        <dbReference type="Google" id="ProtNLM"/>
    </source>
</evidence>
<keyword evidence="2" id="KW-1185">Reference proteome</keyword>
<name>A0A6A6PAZ1_9PEZI</name>
<dbReference type="InterPro" id="IPR051150">
    <property type="entry name" value="SWT21/TCAB1_mRNA_Telomere"/>
</dbReference>
<evidence type="ECO:0000313" key="2">
    <source>
        <dbReference type="Proteomes" id="UP000799766"/>
    </source>
</evidence>
<dbReference type="EMBL" id="MU001672">
    <property type="protein sequence ID" value="KAF2460992.1"/>
    <property type="molecule type" value="Genomic_DNA"/>
</dbReference>
<feature type="non-terminal residue" evidence="1">
    <location>
        <position position="312"/>
    </location>
</feature>
<dbReference type="SUPFAM" id="SSF101908">
    <property type="entry name" value="Putative isomerase YbhE"/>
    <property type="match status" value="1"/>
</dbReference>
<dbReference type="AlphaFoldDB" id="A0A6A6PAZ1"/>